<dbReference type="InterPro" id="IPR035513">
    <property type="entry name" value="Invertase/methylesterase_inhib"/>
</dbReference>
<dbReference type="InterPro" id="IPR006501">
    <property type="entry name" value="Pectinesterase_inhib_dom"/>
</dbReference>
<dbReference type="SMART" id="SM00856">
    <property type="entry name" value="PMEI"/>
    <property type="match status" value="1"/>
</dbReference>
<dbReference type="SUPFAM" id="SSF101148">
    <property type="entry name" value="Plant invertase/pectin methylesterase inhibitor"/>
    <property type="match status" value="1"/>
</dbReference>
<dbReference type="EMBL" id="CM001217">
    <property type="protein sequence ID" value="KEH41792.1"/>
    <property type="molecule type" value="Genomic_DNA"/>
</dbReference>
<feature type="chain" id="PRO_5014500665" evidence="1">
    <location>
        <begin position="22"/>
        <end position="175"/>
    </location>
</feature>
<reference evidence="7" key="4">
    <citation type="journal article" date="2018" name="Nat. Plants">
        <title>Whole-genome landscape of Medicago truncatula symbiotic genes.</title>
        <authorList>
            <person name="Pecrix Y."/>
            <person name="Staton S.E."/>
            <person name="Sallet E."/>
            <person name="Lelandais-Briere C."/>
            <person name="Moreau S."/>
            <person name="Carrere S."/>
            <person name="Blein T."/>
            <person name="Jardinaud M.F."/>
            <person name="Latrasse D."/>
            <person name="Zouine M."/>
            <person name="Zahm M."/>
            <person name="Kreplak J."/>
            <person name="Mayjonade B."/>
            <person name="Satge C."/>
            <person name="Perez M."/>
            <person name="Cauet S."/>
            <person name="Marande W."/>
            <person name="Chantry-Darmon C."/>
            <person name="Lopez-Roques C."/>
            <person name="Bouchez O."/>
            <person name="Berard A."/>
            <person name="Debelle F."/>
            <person name="Munos S."/>
            <person name="Bendahmane A."/>
            <person name="Berges H."/>
            <person name="Niebel A."/>
            <person name="Buitink J."/>
            <person name="Frugier F."/>
            <person name="Benhamed M."/>
            <person name="Crespi M."/>
            <person name="Gouzy J."/>
            <person name="Gamas P."/>
        </authorList>
    </citation>
    <scope>NUCLEOTIDE SEQUENCE [LARGE SCALE GENOMIC DNA]</scope>
    <source>
        <strain evidence="7">cv. Jemalong A17</strain>
    </source>
</reference>
<dbReference type="NCBIfam" id="TIGR01614">
    <property type="entry name" value="PME_inhib"/>
    <property type="match status" value="1"/>
</dbReference>
<evidence type="ECO:0000313" key="3">
    <source>
        <dbReference type="EMBL" id="KEH41792.1"/>
    </source>
</evidence>
<evidence type="ECO:0000313" key="7">
    <source>
        <dbReference type="Proteomes" id="UP000265566"/>
    </source>
</evidence>
<dbReference type="PANTHER" id="PTHR31890:SF9">
    <property type="entry name" value="PLANT INVERTASE_PECTIN METHYLESTERASE INHIBITOR SUPERFAMILY PROTEIN"/>
    <property type="match status" value="1"/>
</dbReference>
<dbReference type="Gramene" id="rna3127">
    <property type="protein sequence ID" value="RHN79349.1"/>
    <property type="gene ID" value="gene3127"/>
</dbReference>
<reference evidence="3 6" key="1">
    <citation type="journal article" date="2011" name="Nature">
        <title>The Medicago genome provides insight into the evolution of rhizobial symbioses.</title>
        <authorList>
            <person name="Young N.D."/>
            <person name="Debelle F."/>
            <person name="Oldroyd G.E."/>
            <person name="Geurts R."/>
            <person name="Cannon S.B."/>
            <person name="Udvardi M.K."/>
            <person name="Benedito V.A."/>
            <person name="Mayer K.F."/>
            <person name="Gouzy J."/>
            <person name="Schoof H."/>
            <person name="Van de Peer Y."/>
            <person name="Proost S."/>
            <person name="Cook D.R."/>
            <person name="Meyers B.C."/>
            <person name="Spannagl M."/>
            <person name="Cheung F."/>
            <person name="De Mita S."/>
            <person name="Krishnakumar V."/>
            <person name="Gundlach H."/>
            <person name="Zhou S."/>
            <person name="Mudge J."/>
            <person name="Bharti A.K."/>
            <person name="Murray J.D."/>
            <person name="Naoumkina M.A."/>
            <person name="Rosen B."/>
            <person name="Silverstein K.A."/>
            <person name="Tang H."/>
            <person name="Rombauts S."/>
            <person name="Zhao P.X."/>
            <person name="Zhou P."/>
            <person name="Barbe V."/>
            <person name="Bardou P."/>
            <person name="Bechner M."/>
            <person name="Bellec A."/>
            <person name="Berger A."/>
            <person name="Berges H."/>
            <person name="Bidwell S."/>
            <person name="Bisseling T."/>
            <person name="Choisne N."/>
            <person name="Couloux A."/>
            <person name="Denny R."/>
            <person name="Deshpande S."/>
            <person name="Dai X."/>
            <person name="Doyle J.J."/>
            <person name="Dudez A.M."/>
            <person name="Farmer A.D."/>
            <person name="Fouteau S."/>
            <person name="Franken C."/>
            <person name="Gibelin C."/>
            <person name="Gish J."/>
            <person name="Goldstein S."/>
            <person name="Gonzalez A.J."/>
            <person name="Green P.J."/>
            <person name="Hallab A."/>
            <person name="Hartog M."/>
            <person name="Hua A."/>
            <person name="Humphray S.J."/>
            <person name="Jeong D.H."/>
            <person name="Jing Y."/>
            <person name="Jocker A."/>
            <person name="Kenton S.M."/>
            <person name="Kim D.J."/>
            <person name="Klee K."/>
            <person name="Lai H."/>
            <person name="Lang C."/>
            <person name="Lin S."/>
            <person name="Macmil S.L."/>
            <person name="Magdelenat G."/>
            <person name="Matthews L."/>
            <person name="McCorrison J."/>
            <person name="Monaghan E.L."/>
            <person name="Mun J.H."/>
            <person name="Najar F.Z."/>
            <person name="Nicholson C."/>
            <person name="Noirot C."/>
            <person name="O'Bleness M."/>
            <person name="Paule C.R."/>
            <person name="Poulain J."/>
            <person name="Prion F."/>
            <person name="Qin B."/>
            <person name="Qu C."/>
            <person name="Retzel E.F."/>
            <person name="Riddle C."/>
            <person name="Sallet E."/>
            <person name="Samain S."/>
            <person name="Samson N."/>
            <person name="Sanders I."/>
            <person name="Saurat O."/>
            <person name="Scarpelli C."/>
            <person name="Schiex T."/>
            <person name="Segurens B."/>
            <person name="Severin A.J."/>
            <person name="Sherrier D.J."/>
            <person name="Shi R."/>
            <person name="Sims S."/>
            <person name="Singer S.R."/>
            <person name="Sinharoy S."/>
            <person name="Sterck L."/>
            <person name="Viollet A."/>
            <person name="Wang B.B."/>
            <person name="Wang K."/>
            <person name="Wang M."/>
            <person name="Wang X."/>
            <person name="Warfsmann J."/>
            <person name="Weissenbach J."/>
            <person name="White D.D."/>
            <person name="White J.D."/>
            <person name="Wiley G.B."/>
            <person name="Wincker P."/>
            <person name="Xing Y."/>
            <person name="Yang L."/>
            <person name="Yao Z."/>
            <person name="Ying F."/>
            <person name="Zhai J."/>
            <person name="Zhou L."/>
            <person name="Zuber A."/>
            <person name="Denarie J."/>
            <person name="Dixon R.A."/>
            <person name="May G.D."/>
            <person name="Schwartz D.C."/>
            <person name="Rogers J."/>
            <person name="Quetier F."/>
            <person name="Town C.D."/>
            <person name="Roe B.A."/>
        </authorList>
    </citation>
    <scope>NUCLEOTIDE SEQUENCE [LARGE SCALE GENOMIC DNA]</scope>
    <source>
        <strain evidence="3">A17</strain>
        <strain evidence="5 6">cv. Jemalong A17</strain>
    </source>
</reference>
<dbReference type="PANTHER" id="PTHR31890">
    <property type="entry name" value="PLANT INVERTASE/PECTIN METHYLESTERASE INHIBITOR SUPERFAMILY PROTEIN"/>
    <property type="match status" value="1"/>
</dbReference>
<dbReference type="EMBL" id="PSQE01000001">
    <property type="protein sequence ID" value="RHN79349.1"/>
    <property type="molecule type" value="Genomic_DNA"/>
</dbReference>
<dbReference type="Pfam" id="PF04043">
    <property type="entry name" value="PMEI"/>
    <property type="match status" value="1"/>
</dbReference>
<reference evidence="3 6" key="2">
    <citation type="journal article" date="2014" name="BMC Genomics">
        <title>An improved genome release (version Mt4.0) for the model legume Medicago truncatula.</title>
        <authorList>
            <person name="Tang H."/>
            <person name="Krishnakumar V."/>
            <person name="Bidwell S."/>
            <person name="Rosen B."/>
            <person name="Chan A."/>
            <person name="Zhou S."/>
            <person name="Gentzbittel L."/>
            <person name="Childs K.L."/>
            <person name="Yandell M."/>
            <person name="Gundlach H."/>
            <person name="Mayer K.F."/>
            <person name="Schwartz D.C."/>
            <person name="Town C.D."/>
        </authorList>
    </citation>
    <scope>GENOME REANNOTATION</scope>
    <source>
        <strain evidence="3">A17</strain>
        <strain evidence="5 6">cv. Jemalong A17</strain>
    </source>
</reference>
<gene>
    <name evidence="3" type="ordered locus">MTR_1g054800</name>
    <name evidence="4" type="ORF">MtrunA17_Chr1g0176361</name>
</gene>
<dbReference type="EnsemblPlants" id="KEH41792">
    <property type="protein sequence ID" value="KEH41792"/>
    <property type="gene ID" value="MTR_1g054800"/>
</dbReference>
<sequence length="175" mass="19705">MTPSSYLSLFLTISVIFFSHAIPAKSSPKLYQSVCKESRHKDFEQRCLKTLEAYPQITSTEDYLTFSRLYLKIVAIKNAGKAQHQVKEMKNKYPSSGVIKYCAESYSGAVNELKDAFSEEDPDLIIMSVQYAYYAIGACEHVLAQEKSVNTSSIYALNNEIMFLSDIACIASRHV</sequence>
<accession>A0A072VJ12</accession>
<feature type="signal peptide" evidence="1">
    <location>
        <begin position="1"/>
        <end position="21"/>
    </location>
</feature>
<organism evidence="3 6">
    <name type="scientific">Medicago truncatula</name>
    <name type="common">Barrel medic</name>
    <name type="synonym">Medicago tribuloides</name>
    <dbReference type="NCBI Taxonomy" id="3880"/>
    <lineage>
        <taxon>Eukaryota</taxon>
        <taxon>Viridiplantae</taxon>
        <taxon>Streptophyta</taxon>
        <taxon>Embryophyta</taxon>
        <taxon>Tracheophyta</taxon>
        <taxon>Spermatophyta</taxon>
        <taxon>Magnoliopsida</taxon>
        <taxon>eudicotyledons</taxon>
        <taxon>Gunneridae</taxon>
        <taxon>Pentapetalae</taxon>
        <taxon>rosids</taxon>
        <taxon>fabids</taxon>
        <taxon>Fabales</taxon>
        <taxon>Fabaceae</taxon>
        <taxon>Papilionoideae</taxon>
        <taxon>50 kb inversion clade</taxon>
        <taxon>NPAAA clade</taxon>
        <taxon>Hologalegina</taxon>
        <taxon>IRL clade</taxon>
        <taxon>Trifolieae</taxon>
        <taxon>Medicago</taxon>
    </lineage>
</organism>
<dbReference type="Gene3D" id="1.20.140.40">
    <property type="entry name" value="Invertase/pectin methylesterase inhibitor family protein"/>
    <property type="match status" value="1"/>
</dbReference>
<evidence type="ECO:0000313" key="4">
    <source>
        <dbReference type="EMBL" id="RHN79349.1"/>
    </source>
</evidence>
<dbReference type="GO" id="GO:0004857">
    <property type="term" value="F:enzyme inhibitor activity"/>
    <property type="evidence" value="ECO:0007669"/>
    <property type="project" value="InterPro"/>
</dbReference>
<dbReference type="Proteomes" id="UP000265566">
    <property type="component" value="Chromosome 1"/>
</dbReference>
<reference evidence="5" key="3">
    <citation type="submission" date="2015-04" db="UniProtKB">
        <authorList>
            <consortium name="EnsemblPlants"/>
        </authorList>
    </citation>
    <scope>IDENTIFICATION</scope>
    <source>
        <strain evidence="5">cv. Jemalong A17</strain>
    </source>
</reference>
<feature type="domain" description="Pectinesterase inhibitor" evidence="2">
    <location>
        <begin position="26"/>
        <end position="171"/>
    </location>
</feature>
<evidence type="ECO:0000259" key="2">
    <source>
        <dbReference type="SMART" id="SM00856"/>
    </source>
</evidence>
<keyword evidence="1" id="KW-0732">Signal</keyword>
<reference evidence="4" key="5">
    <citation type="journal article" date="2018" name="Nat. Plants">
        <title>Whole-genome landscape of Medicago truncatula symbiotic genes.</title>
        <authorList>
            <person name="Pecrix Y."/>
            <person name="Gamas P."/>
            <person name="Carrere S."/>
        </authorList>
    </citation>
    <scope>NUCLEOTIDE SEQUENCE</scope>
    <source>
        <tissue evidence="4">Leaves</tissue>
    </source>
</reference>
<dbReference type="AlphaFoldDB" id="A0A072VJ12"/>
<name>A0A072VJ12_MEDTR</name>
<protein>
    <submittedName>
        <fullName evidence="3">Plant invertase/pectin methylesterase inhibitor protein</fullName>
    </submittedName>
    <submittedName>
        <fullName evidence="4">Putative pectinesterase inhibitor domain-containing protein</fullName>
    </submittedName>
</protein>
<proteinExistence type="predicted"/>
<evidence type="ECO:0000256" key="1">
    <source>
        <dbReference type="SAM" id="SignalP"/>
    </source>
</evidence>
<keyword evidence="6" id="KW-1185">Reference proteome</keyword>
<dbReference type="HOGENOM" id="CLU_107780_0_0_1"/>
<evidence type="ECO:0000313" key="5">
    <source>
        <dbReference type="EnsemblPlants" id="KEH41792"/>
    </source>
</evidence>
<dbReference type="Proteomes" id="UP000002051">
    <property type="component" value="Unassembled WGS sequence"/>
</dbReference>
<evidence type="ECO:0000313" key="6">
    <source>
        <dbReference type="Proteomes" id="UP000002051"/>
    </source>
</evidence>